<keyword evidence="2" id="KW-1185">Reference proteome</keyword>
<comment type="caution">
    <text evidence="1">The sequence shown here is derived from an EMBL/GenBank/DDBJ whole genome shotgun (WGS) entry which is preliminary data.</text>
</comment>
<dbReference type="Proteomes" id="UP001145114">
    <property type="component" value="Unassembled WGS sequence"/>
</dbReference>
<evidence type="ECO:0000313" key="2">
    <source>
        <dbReference type="Proteomes" id="UP001145114"/>
    </source>
</evidence>
<name>A0ACC1HU45_9FUNG</name>
<organism evidence="1 2">
    <name type="scientific">Spiromyces aspiralis</name>
    <dbReference type="NCBI Taxonomy" id="68401"/>
    <lineage>
        <taxon>Eukaryota</taxon>
        <taxon>Fungi</taxon>
        <taxon>Fungi incertae sedis</taxon>
        <taxon>Zoopagomycota</taxon>
        <taxon>Kickxellomycotina</taxon>
        <taxon>Kickxellomycetes</taxon>
        <taxon>Kickxellales</taxon>
        <taxon>Kickxellaceae</taxon>
        <taxon>Spiromyces</taxon>
    </lineage>
</organism>
<reference evidence="1" key="1">
    <citation type="submission" date="2022-06" db="EMBL/GenBank/DDBJ databases">
        <title>Phylogenomic reconstructions and comparative analyses of Kickxellomycotina fungi.</title>
        <authorList>
            <person name="Reynolds N.K."/>
            <person name="Stajich J.E."/>
            <person name="Barry K."/>
            <person name="Grigoriev I.V."/>
            <person name="Crous P."/>
            <person name="Smith M.E."/>
        </authorList>
    </citation>
    <scope>NUCLEOTIDE SEQUENCE</scope>
    <source>
        <strain evidence="1">RSA 2271</strain>
    </source>
</reference>
<evidence type="ECO:0000313" key="1">
    <source>
        <dbReference type="EMBL" id="KAJ1680084.1"/>
    </source>
</evidence>
<proteinExistence type="predicted"/>
<dbReference type="EMBL" id="JAMZIH010000051">
    <property type="protein sequence ID" value="KAJ1680084.1"/>
    <property type="molecule type" value="Genomic_DNA"/>
</dbReference>
<sequence length="349" mass="39947">MLDGTMNEKSTQEVGYTIDQLLNKSQELIDGGEYELALQFCVRAHEMDDQNTRALLQAATVQLEIGDIEPAYNKCVELEPDTGYIKYLYLGQLSGELEAVKYFEKGLEIMYKELEAAKPGSDEARDLRRKISEAHISITEIYLTDCCYEPDAEKQCETNLDKAIAVDPECPDAHQTYASVKLSQQRIEEAKQCLEKSISLWKDLEPGHPNIPSYDSRLTLVRLHLECQLYEKALDLLETLQKENDESVDLWYLYGWTYFLRGDSKDVSTEEKSDAWNEARDCLERALALAATREYDDSALTEHARELVEKINTQVPRREGDDEEEVVPTGDEKGEWEDIDTEDEMEVVS</sequence>
<protein>
    <submittedName>
        <fullName evidence="1">Uncharacterized protein</fullName>
    </submittedName>
</protein>
<accession>A0ACC1HU45</accession>
<gene>
    <name evidence="1" type="ORF">EV182_000706</name>
</gene>